<evidence type="ECO:0000313" key="2">
    <source>
        <dbReference type="Proteomes" id="UP000240259"/>
    </source>
</evidence>
<reference evidence="1 2" key="1">
    <citation type="submission" date="2018-03" db="EMBL/GenBank/DDBJ databases">
        <title>Genome sequence of the symbiotic type strain Mesorhizobium helmanticense CSLC115NT isolated from Lotus corniculatus nodules.</title>
        <authorList>
            <person name="Sannazzaro A.I."/>
            <person name="Torres Tejerizo G.A."/>
            <person name="Dip D."/>
            <person name="Caballero M."/>
            <person name="Pistorio M."/>
            <person name="Estrella M.J."/>
        </authorList>
    </citation>
    <scope>NUCLEOTIDE SEQUENCE [LARGE SCALE GENOMIC DNA]</scope>
    <source>
        <strain evidence="1 2">CSLC115N</strain>
    </source>
</reference>
<gene>
    <name evidence="1" type="ORF">C9427_31360</name>
</gene>
<protein>
    <recommendedName>
        <fullName evidence="3">PD-(D/E)XK endonuclease-like domain-containing protein</fullName>
    </recommendedName>
</protein>
<evidence type="ECO:0000313" key="1">
    <source>
        <dbReference type="EMBL" id="PTE06489.1"/>
    </source>
</evidence>
<dbReference type="Proteomes" id="UP000240259">
    <property type="component" value="Unassembled WGS sequence"/>
</dbReference>
<accession>A0A2T4ILG5</accession>
<organism evidence="1 2">
    <name type="scientific">Mesorhizobium helmanticense</name>
    <dbReference type="NCBI Taxonomy" id="1776423"/>
    <lineage>
        <taxon>Bacteria</taxon>
        <taxon>Pseudomonadati</taxon>
        <taxon>Pseudomonadota</taxon>
        <taxon>Alphaproteobacteria</taxon>
        <taxon>Hyphomicrobiales</taxon>
        <taxon>Phyllobacteriaceae</taxon>
        <taxon>Mesorhizobium</taxon>
    </lineage>
</organism>
<name>A0A2T4ILG5_9HYPH</name>
<keyword evidence="2" id="KW-1185">Reference proteome</keyword>
<evidence type="ECO:0008006" key="3">
    <source>
        <dbReference type="Google" id="ProtNLM"/>
    </source>
</evidence>
<comment type="caution">
    <text evidence="1">The sequence shown here is derived from an EMBL/GenBank/DDBJ whole genome shotgun (WGS) entry which is preliminary data.</text>
</comment>
<dbReference type="EMBL" id="PZJX01000066">
    <property type="protein sequence ID" value="PTE06489.1"/>
    <property type="molecule type" value="Genomic_DNA"/>
</dbReference>
<dbReference type="RefSeq" id="WP_107652882.1">
    <property type="nucleotide sequence ID" value="NZ_PZJX01000066.1"/>
</dbReference>
<sequence length="88" mass="9654">MDPSPFTASDLKHCSYARADAIAFDAGVAVTAFDWKRDIAPSPADRQAYAGQLLEYLELLALDRGAIVFMTSGEIQWVNRKRTTSGSE</sequence>
<proteinExistence type="predicted"/>
<dbReference type="AlphaFoldDB" id="A0A2T4ILG5"/>